<name>A0A6J4V3N1_9BACT</name>
<reference evidence="2" key="1">
    <citation type="submission" date="2020-02" db="EMBL/GenBank/DDBJ databases">
        <authorList>
            <person name="Meier V. D."/>
        </authorList>
    </citation>
    <scope>NUCLEOTIDE SEQUENCE</scope>
    <source>
        <strain evidence="2">AVDCRST_MAG59</strain>
    </source>
</reference>
<feature type="region of interest" description="Disordered" evidence="1">
    <location>
        <begin position="1"/>
        <end position="44"/>
    </location>
</feature>
<proteinExistence type="predicted"/>
<dbReference type="EMBL" id="CADCWF010000218">
    <property type="protein sequence ID" value="CAA9567602.1"/>
    <property type="molecule type" value="Genomic_DNA"/>
</dbReference>
<dbReference type="AlphaFoldDB" id="A0A6J4V3N1"/>
<feature type="non-terminal residue" evidence="2">
    <location>
        <position position="44"/>
    </location>
</feature>
<feature type="compositionally biased region" description="Low complexity" evidence="1">
    <location>
        <begin position="18"/>
        <end position="38"/>
    </location>
</feature>
<organism evidence="2">
    <name type="scientific">uncultured Thermomicrobiales bacterium</name>
    <dbReference type="NCBI Taxonomy" id="1645740"/>
    <lineage>
        <taxon>Bacteria</taxon>
        <taxon>Pseudomonadati</taxon>
        <taxon>Thermomicrobiota</taxon>
        <taxon>Thermomicrobia</taxon>
        <taxon>Thermomicrobiales</taxon>
        <taxon>environmental samples</taxon>
    </lineage>
</organism>
<gene>
    <name evidence="2" type="ORF">AVDCRST_MAG59-3187</name>
</gene>
<evidence type="ECO:0000256" key="1">
    <source>
        <dbReference type="SAM" id="MobiDB-lite"/>
    </source>
</evidence>
<sequence>ARDWRDRARGRAARGARRGVQPGGPARPLGRGPLLLPEGPDRRL</sequence>
<protein>
    <submittedName>
        <fullName evidence="2">Uncharacterized protein</fullName>
    </submittedName>
</protein>
<feature type="non-terminal residue" evidence="2">
    <location>
        <position position="1"/>
    </location>
</feature>
<evidence type="ECO:0000313" key="2">
    <source>
        <dbReference type="EMBL" id="CAA9567602.1"/>
    </source>
</evidence>
<accession>A0A6J4V3N1</accession>